<evidence type="ECO:0000256" key="1">
    <source>
        <dbReference type="ARBA" id="ARBA00022603"/>
    </source>
</evidence>
<dbReference type="PANTHER" id="PTHR13370">
    <property type="entry name" value="RNA METHYLASE-RELATED"/>
    <property type="match status" value="1"/>
</dbReference>
<dbReference type="EMBL" id="BARV01008037">
    <property type="protein sequence ID" value="GAI15743.1"/>
    <property type="molecule type" value="Genomic_DNA"/>
</dbReference>
<dbReference type="AlphaFoldDB" id="X1L9I3"/>
<dbReference type="GO" id="GO:0003677">
    <property type="term" value="F:DNA binding"/>
    <property type="evidence" value="ECO:0007669"/>
    <property type="project" value="InterPro"/>
</dbReference>
<comment type="caution">
    <text evidence="4">The sequence shown here is derived from an EMBL/GenBank/DDBJ whole genome shotgun (WGS) entry which is preliminary data.</text>
</comment>
<dbReference type="Gene3D" id="3.40.50.150">
    <property type="entry name" value="Vaccinia Virus protein VP39"/>
    <property type="match status" value="1"/>
</dbReference>
<name>X1L9I3_9ZZZZ</name>
<organism evidence="4">
    <name type="scientific">marine sediment metagenome</name>
    <dbReference type="NCBI Taxonomy" id="412755"/>
    <lineage>
        <taxon>unclassified sequences</taxon>
        <taxon>metagenomes</taxon>
        <taxon>ecological metagenomes</taxon>
    </lineage>
</organism>
<dbReference type="Pfam" id="PF01555">
    <property type="entry name" value="N6_N4_Mtase"/>
    <property type="match status" value="1"/>
</dbReference>
<feature type="non-terminal residue" evidence="4">
    <location>
        <position position="1"/>
    </location>
</feature>
<evidence type="ECO:0000313" key="4">
    <source>
        <dbReference type="EMBL" id="GAI15743.1"/>
    </source>
</evidence>
<dbReference type="InterPro" id="IPR029063">
    <property type="entry name" value="SAM-dependent_MTases_sf"/>
</dbReference>
<proteinExistence type="predicted"/>
<dbReference type="SUPFAM" id="SSF53335">
    <property type="entry name" value="S-adenosyl-L-methionine-dependent methyltransferases"/>
    <property type="match status" value="1"/>
</dbReference>
<dbReference type="GO" id="GO:0032259">
    <property type="term" value="P:methylation"/>
    <property type="evidence" value="ECO:0007669"/>
    <property type="project" value="UniProtKB-KW"/>
</dbReference>
<keyword evidence="2" id="KW-0808">Transferase</keyword>
<feature type="domain" description="DNA methylase N-4/N-6" evidence="3">
    <location>
        <begin position="4"/>
        <end position="144"/>
    </location>
</feature>
<dbReference type="PANTHER" id="PTHR13370:SF3">
    <property type="entry name" value="TRNA (GUANINE(10)-N2)-METHYLTRANSFERASE HOMOLOG"/>
    <property type="match status" value="1"/>
</dbReference>
<dbReference type="InterPro" id="IPR002941">
    <property type="entry name" value="DNA_methylase_N4/N6"/>
</dbReference>
<evidence type="ECO:0000256" key="2">
    <source>
        <dbReference type="ARBA" id="ARBA00022679"/>
    </source>
</evidence>
<reference evidence="4" key="1">
    <citation type="journal article" date="2014" name="Front. Microbiol.">
        <title>High frequency of phylogenetically diverse reductive dehalogenase-homologous genes in deep subseafloor sedimentary metagenomes.</title>
        <authorList>
            <person name="Kawai M."/>
            <person name="Futagami T."/>
            <person name="Toyoda A."/>
            <person name="Takaki Y."/>
            <person name="Nishi S."/>
            <person name="Hori S."/>
            <person name="Arai W."/>
            <person name="Tsubouchi T."/>
            <person name="Morono Y."/>
            <person name="Uchiyama I."/>
            <person name="Ito T."/>
            <person name="Fujiyama A."/>
            <person name="Inagaki F."/>
            <person name="Takami H."/>
        </authorList>
    </citation>
    <scope>NUCLEOTIDE SEQUENCE</scope>
    <source>
        <strain evidence="4">Expedition CK06-06</strain>
    </source>
</reference>
<dbReference type="InterPro" id="IPR001091">
    <property type="entry name" value="RM_Methyltransferase"/>
</dbReference>
<dbReference type="GO" id="GO:0005737">
    <property type="term" value="C:cytoplasm"/>
    <property type="evidence" value="ECO:0007669"/>
    <property type="project" value="TreeGrafter"/>
</dbReference>
<dbReference type="PRINTS" id="PR00508">
    <property type="entry name" value="S21N4MTFRASE"/>
</dbReference>
<sequence length="164" mass="18800">YLGSIIWQKMSTTQTTGGASIMGSYPFPRNGIVEYNYEHILIFKKPGDPPRVDKKIKESSRIAKQEWFTYFNSPWTFTGKKQNGHIAQFPIELPRRLIKMFSFIGETVLDPFVGSGTTCIAAIKNRRKSIGIELNSKYINLINKNIQNVIDKTGKHWRWEQSAG</sequence>
<dbReference type="GO" id="GO:0008170">
    <property type="term" value="F:N-methyltransferase activity"/>
    <property type="evidence" value="ECO:0007669"/>
    <property type="project" value="InterPro"/>
</dbReference>
<gene>
    <name evidence="4" type="ORF">S06H3_16264</name>
</gene>
<evidence type="ECO:0000259" key="3">
    <source>
        <dbReference type="Pfam" id="PF01555"/>
    </source>
</evidence>
<protein>
    <recommendedName>
        <fullName evidence="3">DNA methylase N-4/N-6 domain-containing protein</fullName>
    </recommendedName>
</protein>
<dbReference type="GO" id="GO:0009007">
    <property type="term" value="F:site-specific DNA-methyltransferase (adenine-specific) activity"/>
    <property type="evidence" value="ECO:0007669"/>
    <property type="project" value="TreeGrafter"/>
</dbReference>
<accession>X1L9I3</accession>
<keyword evidence="1" id="KW-0489">Methyltransferase</keyword>